<dbReference type="GO" id="GO:0005681">
    <property type="term" value="C:spliceosomal complex"/>
    <property type="evidence" value="ECO:0007669"/>
    <property type="project" value="TreeGrafter"/>
</dbReference>
<feature type="region of interest" description="Disordered" evidence="4">
    <location>
        <begin position="256"/>
        <end position="299"/>
    </location>
</feature>
<accession>A0AAN9W071</accession>
<comment type="subcellular location">
    <subcellularLocation>
        <location evidence="1">Nucleus</location>
    </subcellularLocation>
</comment>
<dbReference type="PANTHER" id="PTHR13486">
    <property type="entry name" value="TELOMERE LENGTH AND SILENCING PROTEIN 1 TLS1 FAMILY MEMBER"/>
    <property type="match status" value="1"/>
</dbReference>
<protein>
    <recommendedName>
        <fullName evidence="7">Telomere length and silencing protein 1 homolog</fullName>
    </recommendedName>
</protein>
<reference evidence="5 6" key="1">
    <citation type="submission" date="2024-03" db="EMBL/GenBank/DDBJ databases">
        <title>The genome assembly and annotation of the cricket Gryllus longicercus Weissman &amp; Gray.</title>
        <authorList>
            <person name="Szrajer S."/>
            <person name="Gray D."/>
            <person name="Ylla G."/>
        </authorList>
    </citation>
    <scope>NUCLEOTIDE SEQUENCE [LARGE SCALE GENOMIC DNA]</scope>
    <source>
        <strain evidence="5">DAG 2021-001</strain>
        <tissue evidence="5">Whole body minus gut</tissue>
    </source>
</reference>
<feature type="compositionally biased region" description="Basic and acidic residues" evidence="4">
    <location>
        <begin position="287"/>
        <end position="299"/>
    </location>
</feature>
<feature type="compositionally biased region" description="Basic and acidic residues" evidence="4">
    <location>
        <begin position="256"/>
        <end position="270"/>
    </location>
</feature>
<dbReference type="Proteomes" id="UP001378592">
    <property type="component" value="Unassembled WGS sequence"/>
</dbReference>
<feature type="compositionally biased region" description="Acidic residues" evidence="4">
    <location>
        <begin position="37"/>
        <end position="46"/>
    </location>
</feature>
<evidence type="ECO:0000256" key="4">
    <source>
        <dbReference type="SAM" id="MobiDB-lite"/>
    </source>
</evidence>
<dbReference type="GO" id="GO:0000398">
    <property type="term" value="P:mRNA splicing, via spliceosome"/>
    <property type="evidence" value="ECO:0007669"/>
    <property type="project" value="TreeGrafter"/>
</dbReference>
<evidence type="ECO:0000256" key="3">
    <source>
        <dbReference type="ARBA" id="ARBA00023242"/>
    </source>
</evidence>
<keyword evidence="6" id="KW-1185">Reference proteome</keyword>
<evidence type="ECO:0000313" key="6">
    <source>
        <dbReference type="Proteomes" id="UP001378592"/>
    </source>
</evidence>
<evidence type="ECO:0000256" key="1">
    <source>
        <dbReference type="ARBA" id="ARBA00004123"/>
    </source>
</evidence>
<dbReference type="EMBL" id="JAZDUA010000045">
    <property type="protein sequence ID" value="KAK7871117.1"/>
    <property type="molecule type" value="Genomic_DNA"/>
</dbReference>
<dbReference type="InterPro" id="IPR010756">
    <property type="entry name" value="Tls1-like"/>
</dbReference>
<evidence type="ECO:0000313" key="5">
    <source>
        <dbReference type="EMBL" id="KAK7871117.1"/>
    </source>
</evidence>
<comment type="similarity">
    <text evidence="2">Belongs to the TLS1 family.</text>
</comment>
<keyword evidence="3" id="KW-0539">Nucleus</keyword>
<dbReference type="PANTHER" id="PTHR13486:SF2">
    <property type="entry name" value="SPLICING FACTOR C9ORF78"/>
    <property type="match status" value="1"/>
</dbReference>
<evidence type="ECO:0000256" key="2">
    <source>
        <dbReference type="ARBA" id="ARBA00007643"/>
    </source>
</evidence>
<proteinExistence type="inferred from homology"/>
<comment type="caution">
    <text evidence="5">The sequence shown here is derived from an EMBL/GenBank/DDBJ whole genome shotgun (WGS) entry which is preliminary data.</text>
</comment>
<dbReference type="AlphaFoldDB" id="A0AAN9W071"/>
<evidence type="ECO:0008006" key="7">
    <source>
        <dbReference type="Google" id="ProtNLM"/>
    </source>
</evidence>
<feature type="region of interest" description="Disordered" evidence="4">
    <location>
        <begin position="1"/>
        <end position="46"/>
    </location>
</feature>
<dbReference type="Pfam" id="PF07052">
    <property type="entry name" value="Hep_59"/>
    <property type="match status" value="1"/>
</dbReference>
<name>A0AAN9W071_9ORTH</name>
<sequence length="315" mass="36040">MDAGKSTLEENEGKEAGVTFKFKPKKRKMLRQRESTPDDENYPEDEVNISVTLEEMKTAQKLRRRQNGVSIVSLALGKKVAAEDETLVNDPFKVKTGGMIDMNALKSGKVKRVDDAYDTGIGTQFSAETNKRDEDEEMMKYIEEELSKRKGQLKQEEEAKKNEANKYCSPEEAALQAVPEHLRASSTHRSEEMLSNQMLSGIPEVDLGIDAKIRNIEATEEAKLKLLWERRSKKDAPSQFVPTNMAVNFVQHNRFNIEDPEPPKCKDKNNTHRKTASAAFVGPSNDNKSKWSRENGEKATDDYHYERFKKQFRRY</sequence>
<organism evidence="5 6">
    <name type="scientific">Gryllus longicercus</name>
    <dbReference type="NCBI Taxonomy" id="2509291"/>
    <lineage>
        <taxon>Eukaryota</taxon>
        <taxon>Metazoa</taxon>
        <taxon>Ecdysozoa</taxon>
        <taxon>Arthropoda</taxon>
        <taxon>Hexapoda</taxon>
        <taxon>Insecta</taxon>
        <taxon>Pterygota</taxon>
        <taxon>Neoptera</taxon>
        <taxon>Polyneoptera</taxon>
        <taxon>Orthoptera</taxon>
        <taxon>Ensifera</taxon>
        <taxon>Gryllidea</taxon>
        <taxon>Grylloidea</taxon>
        <taxon>Gryllidae</taxon>
        <taxon>Gryllinae</taxon>
        <taxon>Gryllus</taxon>
    </lineage>
</organism>
<gene>
    <name evidence="5" type="ORF">R5R35_010476</name>
</gene>